<gene>
    <name evidence="4" type="primary">LOC116291687</name>
</gene>
<accession>A0A6P8HIP9</accession>
<proteinExistence type="inferred from homology"/>
<dbReference type="AlphaFoldDB" id="A0A6P8HIP9"/>
<organism evidence="3 4">
    <name type="scientific">Actinia tenebrosa</name>
    <name type="common">Australian red waratah sea anemone</name>
    <dbReference type="NCBI Taxonomy" id="6105"/>
    <lineage>
        <taxon>Eukaryota</taxon>
        <taxon>Metazoa</taxon>
        <taxon>Cnidaria</taxon>
        <taxon>Anthozoa</taxon>
        <taxon>Hexacorallia</taxon>
        <taxon>Actiniaria</taxon>
        <taxon>Actiniidae</taxon>
        <taxon>Actinia</taxon>
    </lineage>
</organism>
<protein>
    <submittedName>
        <fullName evidence="4">Protein BTG1-like</fullName>
    </submittedName>
</protein>
<dbReference type="InParanoid" id="A0A6P8HIP9"/>
<dbReference type="GO" id="GO:0005737">
    <property type="term" value="C:cytoplasm"/>
    <property type="evidence" value="ECO:0007669"/>
    <property type="project" value="TreeGrafter"/>
</dbReference>
<evidence type="ECO:0000256" key="1">
    <source>
        <dbReference type="ARBA" id="ARBA00007989"/>
    </source>
</evidence>
<reference evidence="4" key="1">
    <citation type="submission" date="2025-08" db="UniProtKB">
        <authorList>
            <consortium name="RefSeq"/>
        </authorList>
    </citation>
    <scope>IDENTIFICATION</scope>
    <source>
        <tissue evidence="4">Tentacle</tissue>
    </source>
</reference>
<dbReference type="GeneID" id="116291687"/>
<feature type="domain" description="Anti-proliferative protein" evidence="2">
    <location>
        <begin position="13"/>
        <end position="121"/>
    </location>
</feature>
<evidence type="ECO:0000313" key="3">
    <source>
        <dbReference type="Proteomes" id="UP000515163"/>
    </source>
</evidence>
<comment type="similarity">
    <text evidence="1">Belongs to the BTG family.</text>
</comment>
<dbReference type="KEGG" id="aten:116291687"/>
<dbReference type="Proteomes" id="UP000515163">
    <property type="component" value="Unplaced"/>
</dbReference>
<dbReference type="PANTHER" id="PTHR22978:SF22">
    <property type="entry name" value="BTG FAMILY PROTEIN"/>
    <property type="match status" value="1"/>
</dbReference>
<evidence type="ECO:0000259" key="2">
    <source>
        <dbReference type="SMART" id="SM00099"/>
    </source>
</evidence>
<sequence length="190" mass="22167">MQSQEYRNCEEIMKDEVRSAVNFLKENLATKSTLSFEQIELFRDNLEYLMIERFQNHWHPEKPLKGNAFRCLNVDSTAIDPLLVKASTASGISPVTFQEIFSEGLALWIDPMDVCCRIGKRPVISTIYGNGWMKTSKGKDQLNYVNIKSSPYQCSFNRKPANPYNYQRELIPNYQEWNNHQYAYLTAQVY</sequence>
<evidence type="ECO:0000313" key="4">
    <source>
        <dbReference type="RefSeq" id="XP_031554753.1"/>
    </source>
</evidence>
<keyword evidence="3" id="KW-1185">Reference proteome</keyword>
<dbReference type="InterPro" id="IPR033332">
    <property type="entry name" value="BTG"/>
</dbReference>
<dbReference type="RefSeq" id="XP_031554753.1">
    <property type="nucleotide sequence ID" value="XM_031698893.1"/>
</dbReference>
<dbReference type="GO" id="GO:0005634">
    <property type="term" value="C:nucleus"/>
    <property type="evidence" value="ECO:0007669"/>
    <property type="project" value="TreeGrafter"/>
</dbReference>
<dbReference type="SMART" id="SM00099">
    <property type="entry name" value="btg1"/>
    <property type="match status" value="1"/>
</dbReference>
<dbReference type="InterPro" id="IPR002087">
    <property type="entry name" value="Anti_prolifrtn"/>
</dbReference>
<dbReference type="Gene3D" id="3.90.640.90">
    <property type="entry name" value="Anti-proliferative protein, N-terminal domain"/>
    <property type="match status" value="1"/>
</dbReference>
<dbReference type="OrthoDB" id="19928at2759"/>
<dbReference type="PANTHER" id="PTHR22978">
    <property type="entry name" value="B-CELL TRANSLOCATION GENE"/>
    <property type="match status" value="1"/>
</dbReference>
<dbReference type="PRINTS" id="PR00310">
    <property type="entry name" value="ANTIPRLFBTG1"/>
</dbReference>
<dbReference type="InterPro" id="IPR036054">
    <property type="entry name" value="BTG-like_sf"/>
</dbReference>
<name>A0A6P8HIP9_ACTTE</name>
<dbReference type="SUPFAM" id="SSF160696">
    <property type="entry name" value="BTG domain-like"/>
    <property type="match status" value="1"/>
</dbReference>
<dbReference type="Pfam" id="PF07742">
    <property type="entry name" value="BTG"/>
    <property type="match status" value="1"/>
</dbReference>